<gene>
    <name evidence="2" type="ORF">METZ01_LOCUS470488</name>
</gene>
<dbReference type="AlphaFoldDB" id="A0A383BCP0"/>
<keyword evidence="1" id="KW-0472">Membrane</keyword>
<evidence type="ECO:0000313" key="2">
    <source>
        <dbReference type="EMBL" id="SVE17634.1"/>
    </source>
</evidence>
<dbReference type="EMBL" id="UINC01199282">
    <property type="protein sequence ID" value="SVE17634.1"/>
    <property type="molecule type" value="Genomic_DNA"/>
</dbReference>
<evidence type="ECO:0000256" key="1">
    <source>
        <dbReference type="SAM" id="Phobius"/>
    </source>
</evidence>
<feature type="non-terminal residue" evidence="2">
    <location>
        <position position="63"/>
    </location>
</feature>
<keyword evidence="1" id="KW-0812">Transmembrane</keyword>
<name>A0A383BCP0_9ZZZZ</name>
<feature type="non-terminal residue" evidence="2">
    <location>
        <position position="1"/>
    </location>
</feature>
<organism evidence="2">
    <name type="scientific">marine metagenome</name>
    <dbReference type="NCBI Taxonomy" id="408172"/>
    <lineage>
        <taxon>unclassified sequences</taxon>
        <taxon>metagenomes</taxon>
        <taxon>ecological metagenomes</taxon>
    </lineage>
</organism>
<reference evidence="2" key="1">
    <citation type="submission" date="2018-05" db="EMBL/GenBank/DDBJ databases">
        <authorList>
            <person name="Lanie J.A."/>
            <person name="Ng W.-L."/>
            <person name="Kazmierczak K.M."/>
            <person name="Andrzejewski T.M."/>
            <person name="Davidsen T.M."/>
            <person name="Wayne K.J."/>
            <person name="Tettelin H."/>
            <person name="Glass J.I."/>
            <person name="Rusch D."/>
            <person name="Podicherti R."/>
            <person name="Tsui H.-C.T."/>
            <person name="Winkler M.E."/>
        </authorList>
    </citation>
    <scope>NUCLEOTIDE SEQUENCE</scope>
</reference>
<sequence>MSVLLKISPITLIWLGFFLRLLYAIFSVDFVLYESFTGDVRRFHQMAVNLNDNKDILNDKSLI</sequence>
<proteinExistence type="predicted"/>
<accession>A0A383BCP0</accession>
<protein>
    <submittedName>
        <fullName evidence="2">Uncharacterized protein</fullName>
    </submittedName>
</protein>
<keyword evidence="1" id="KW-1133">Transmembrane helix</keyword>
<feature type="transmembrane region" description="Helical" evidence="1">
    <location>
        <begin position="12"/>
        <end position="33"/>
    </location>
</feature>